<evidence type="ECO:0000259" key="1">
    <source>
        <dbReference type="Pfam" id="PF00668"/>
    </source>
</evidence>
<dbReference type="GO" id="GO:0043041">
    <property type="term" value="P:amino acid activation for nonribosomal peptide biosynthetic process"/>
    <property type="evidence" value="ECO:0007669"/>
    <property type="project" value="TreeGrafter"/>
</dbReference>
<dbReference type="GO" id="GO:0003824">
    <property type="term" value="F:catalytic activity"/>
    <property type="evidence" value="ECO:0007669"/>
    <property type="project" value="InterPro"/>
</dbReference>
<dbReference type="EMBL" id="JAPZBO010000005">
    <property type="protein sequence ID" value="KAJ5315848.1"/>
    <property type="molecule type" value="Genomic_DNA"/>
</dbReference>
<keyword evidence="3" id="KW-1185">Reference proteome</keyword>
<dbReference type="GO" id="GO:0044550">
    <property type="term" value="P:secondary metabolite biosynthetic process"/>
    <property type="evidence" value="ECO:0007669"/>
    <property type="project" value="TreeGrafter"/>
</dbReference>
<reference evidence="2" key="1">
    <citation type="submission" date="2022-12" db="EMBL/GenBank/DDBJ databases">
        <authorList>
            <person name="Petersen C."/>
        </authorList>
    </citation>
    <scope>NUCLEOTIDE SEQUENCE</scope>
    <source>
        <strain evidence="2">IBT 21472</strain>
    </source>
</reference>
<dbReference type="PANTHER" id="PTHR45527:SF12">
    <property type="entry name" value="NONRIBOSOMAL PEPTIDE SYNTHETASE IVOA"/>
    <property type="match status" value="1"/>
</dbReference>
<dbReference type="InterPro" id="IPR023213">
    <property type="entry name" value="CAT-like_dom_sf"/>
</dbReference>
<dbReference type="PANTHER" id="PTHR45527">
    <property type="entry name" value="NONRIBOSOMAL PEPTIDE SYNTHETASE"/>
    <property type="match status" value="1"/>
</dbReference>
<dbReference type="SUPFAM" id="SSF52777">
    <property type="entry name" value="CoA-dependent acyltransferases"/>
    <property type="match status" value="2"/>
</dbReference>
<reference evidence="2" key="2">
    <citation type="journal article" date="2023" name="IMA Fungus">
        <title>Comparative genomic study of the Penicillium genus elucidates a diverse pangenome and 15 lateral gene transfer events.</title>
        <authorList>
            <person name="Petersen C."/>
            <person name="Sorensen T."/>
            <person name="Nielsen M.R."/>
            <person name="Sondergaard T.E."/>
            <person name="Sorensen J.L."/>
            <person name="Fitzpatrick D.A."/>
            <person name="Frisvad J.C."/>
            <person name="Nielsen K.L."/>
        </authorList>
    </citation>
    <scope>NUCLEOTIDE SEQUENCE</scope>
    <source>
        <strain evidence="2">IBT 21472</strain>
    </source>
</reference>
<sequence length="506" mass="56775">MRLVSSGRPRGIHLTVQDVLMAPKLSSMAEIAGQKLASHKNTTEQSNGQHIWEPFHALPNEANTRQKLIHDILRPLETDVEKVSDIIPATSLQEFALSNCATFFIFNVGDRLDIGKAILSWETLVTQHDVLRTLFAFHKERFYQVILKSLPKIPHDVHNISEDTDAALDQLLRDTGASKPLPMGSSPLKFMTVNSPQNRYLVLRMSHSQYDGFSISEFWGNWGLAFDGQPLPPRRSYSDFVYSSDALGGRGGYSYWKCLLNGSSMTYLTTPPVDTIETEGNSQLVENKTVVGSIHSPPGITLATFVQGVWILTLARWTRKHDIVFGLVTSGRRSKRHDFDTVMGPCLQIMPVRAKLQDDWSMHDLCQLLQRQGTDSMEFEGMELSRIVEHCTEWDPDAPLGTWVQHDNTDWNASLVLGCTDYGAPRVYDEPYGQDDIGLESMSLGDGRLEFKLSSPAYLLNDESLEELRKMTVQMMNDLSANPDVMLATFLPAKPGQDKFLPLTSV</sequence>
<evidence type="ECO:0000313" key="2">
    <source>
        <dbReference type="EMBL" id="KAJ5315848.1"/>
    </source>
</evidence>
<dbReference type="InterPro" id="IPR001242">
    <property type="entry name" value="Condensation_dom"/>
</dbReference>
<dbReference type="GO" id="GO:0031177">
    <property type="term" value="F:phosphopantetheine binding"/>
    <property type="evidence" value="ECO:0007669"/>
    <property type="project" value="TreeGrafter"/>
</dbReference>
<proteinExistence type="predicted"/>
<dbReference type="GO" id="GO:0005737">
    <property type="term" value="C:cytoplasm"/>
    <property type="evidence" value="ECO:0007669"/>
    <property type="project" value="TreeGrafter"/>
</dbReference>
<dbReference type="Proteomes" id="UP001147746">
    <property type="component" value="Unassembled WGS sequence"/>
</dbReference>
<gene>
    <name evidence="2" type="ORF">N7476_006155</name>
</gene>
<dbReference type="Gene3D" id="3.30.559.30">
    <property type="entry name" value="Nonribosomal peptide synthetase, condensation domain"/>
    <property type="match status" value="1"/>
</dbReference>
<feature type="domain" description="Condensation" evidence="1">
    <location>
        <begin position="107"/>
        <end position="486"/>
    </location>
</feature>
<dbReference type="Pfam" id="PF00668">
    <property type="entry name" value="Condensation"/>
    <property type="match status" value="1"/>
</dbReference>
<protein>
    <recommendedName>
        <fullName evidence="1">Condensation domain-containing protein</fullName>
    </recommendedName>
</protein>
<evidence type="ECO:0000313" key="3">
    <source>
        <dbReference type="Proteomes" id="UP001147746"/>
    </source>
</evidence>
<dbReference type="AlphaFoldDB" id="A0A9W9PZS4"/>
<dbReference type="Gene3D" id="3.30.559.10">
    <property type="entry name" value="Chloramphenicol acetyltransferase-like domain"/>
    <property type="match status" value="1"/>
</dbReference>
<organism evidence="2 3">
    <name type="scientific">Penicillium atrosanguineum</name>
    <dbReference type="NCBI Taxonomy" id="1132637"/>
    <lineage>
        <taxon>Eukaryota</taxon>
        <taxon>Fungi</taxon>
        <taxon>Dikarya</taxon>
        <taxon>Ascomycota</taxon>
        <taxon>Pezizomycotina</taxon>
        <taxon>Eurotiomycetes</taxon>
        <taxon>Eurotiomycetidae</taxon>
        <taxon>Eurotiales</taxon>
        <taxon>Aspergillaceae</taxon>
        <taxon>Penicillium</taxon>
    </lineage>
</organism>
<accession>A0A9W9PZS4</accession>
<name>A0A9W9PZS4_9EURO</name>
<comment type="caution">
    <text evidence="2">The sequence shown here is derived from an EMBL/GenBank/DDBJ whole genome shotgun (WGS) entry which is preliminary data.</text>
</comment>